<accession>A0A3S0Q751</accession>
<dbReference type="OrthoDB" id="64737at2"/>
<evidence type="ECO:0000313" key="2">
    <source>
        <dbReference type="EMBL" id="RTQ31485.1"/>
    </source>
</evidence>
<evidence type="ECO:0000256" key="1">
    <source>
        <dbReference type="SAM" id="Phobius"/>
    </source>
</evidence>
<gene>
    <name evidence="2" type="ORF">EJP69_25925</name>
</gene>
<organism evidence="2 3">
    <name type="scientific">Variovorax gossypii</name>
    <dbReference type="NCBI Taxonomy" id="1679495"/>
    <lineage>
        <taxon>Bacteria</taxon>
        <taxon>Pseudomonadati</taxon>
        <taxon>Pseudomonadota</taxon>
        <taxon>Betaproteobacteria</taxon>
        <taxon>Burkholderiales</taxon>
        <taxon>Comamonadaceae</taxon>
        <taxon>Variovorax</taxon>
    </lineage>
</organism>
<keyword evidence="1" id="KW-0472">Membrane</keyword>
<evidence type="ECO:0000313" key="3">
    <source>
        <dbReference type="Proteomes" id="UP000267418"/>
    </source>
</evidence>
<feature type="transmembrane region" description="Helical" evidence="1">
    <location>
        <begin position="111"/>
        <end position="134"/>
    </location>
</feature>
<keyword evidence="3" id="KW-1185">Reference proteome</keyword>
<feature type="transmembrane region" description="Helical" evidence="1">
    <location>
        <begin position="196"/>
        <end position="218"/>
    </location>
</feature>
<sequence>MRRHLSTTTGPQRLLYGAVAGCAVTAALMSVPMSGMARGLTGWCTAVGVHQVLAWWLACTFDAKRTRERAQSLDQPNVVILVSMLVVVVMSVVAIALLLQQVKGLSGWERAGHVALGLVALAGSWLTMHTIYAFHYAHRYYIDQRDGTPDGGLDFPGKGDDAPDYFDFLYYSYVIGMTSQVSDVQATSKEMRRITLLHSMLAFAFNMLVLALSVNVVAGAV</sequence>
<feature type="transmembrane region" description="Helical" evidence="1">
    <location>
        <begin position="78"/>
        <end position="99"/>
    </location>
</feature>
<keyword evidence="1" id="KW-0812">Transmembrane</keyword>
<dbReference type="InterPro" id="IPR009781">
    <property type="entry name" value="DUF1345"/>
</dbReference>
<dbReference type="EMBL" id="RXOE01000009">
    <property type="protein sequence ID" value="RTQ31485.1"/>
    <property type="molecule type" value="Genomic_DNA"/>
</dbReference>
<reference evidence="2 3" key="1">
    <citation type="submission" date="2018-12" db="EMBL/GenBank/DDBJ databases">
        <title>The genome of Variovorax gossypii DSM 100435.</title>
        <authorList>
            <person name="Gao J."/>
            <person name="Sun J."/>
        </authorList>
    </citation>
    <scope>NUCLEOTIDE SEQUENCE [LARGE SCALE GENOMIC DNA]</scope>
    <source>
        <strain evidence="2 3">DSM 100435</strain>
    </source>
</reference>
<keyword evidence="1" id="KW-1133">Transmembrane helix</keyword>
<name>A0A3S0Q751_9BURK</name>
<dbReference type="Pfam" id="PF07077">
    <property type="entry name" value="DUF1345"/>
    <property type="match status" value="1"/>
</dbReference>
<dbReference type="Proteomes" id="UP000267418">
    <property type="component" value="Unassembled WGS sequence"/>
</dbReference>
<feature type="transmembrane region" description="Helical" evidence="1">
    <location>
        <begin position="14"/>
        <end position="34"/>
    </location>
</feature>
<proteinExistence type="predicted"/>
<dbReference type="RefSeq" id="WP_126473128.1">
    <property type="nucleotide sequence ID" value="NZ_RXOE01000009.1"/>
</dbReference>
<protein>
    <submittedName>
        <fullName evidence="2">DUF1345 domain-containing protein</fullName>
    </submittedName>
</protein>
<feature type="transmembrane region" description="Helical" evidence="1">
    <location>
        <begin position="40"/>
        <end position="58"/>
    </location>
</feature>
<dbReference type="AlphaFoldDB" id="A0A3S0Q751"/>
<comment type="caution">
    <text evidence="2">The sequence shown here is derived from an EMBL/GenBank/DDBJ whole genome shotgun (WGS) entry which is preliminary data.</text>
</comment>